<organism evidence="3 4">
    <name type="scientific">Eiseniibacteriota bacterium</name>
    <dbReference type="NCBI Taxonomy" id="2212470"/>
    <lineage>
        <taxon>Bacteria</taxon>
        <taxon>Candidatus Eiseniibacteriota</taxon>
    </lineage>
</organism>
<dbReference type="Pfam" id="PF01590">
    <property type="entry name" value="GAF"/>
    <property type="match status" value="1"/>
</dbReference>
<dbReference type="SMART" id="SM00065">
    <property type="entry name" value="GAF"/>
    <property type="match status" value="1"/>
</dbReference>
<dbReference type="SUPFAM" id="SSF55781">
    <property type="entry name" value="GAF domain-like"/>
    <property type="match status" value="1"/>
</dbReference>
<evidence type="ECO:0000256" key="1">
    <source>
        <dbReference type="SAM" id="Coils"/>
    </source>
</evidence>
<name>A0A538TFV8_UNCEI</name>
<protein>
    <submittedName>
        <fullName evidence="3">GAF domain-containing protein</fullName>
    </submittedName>
</protein>
<keyword evidence="1" id="KW-0175">Coiled coil</keyword>
<proteinExistence type="predicted"/>
<dbReference type="InterPro" id="IPR029016">
    <property type="entry name" value="GAF-like_dom_sf"/>
</dbReference>
<dbReference type="EMBL" id="VBOY01000131">
    <property type="protein sequence ID" value="TMQ62512.1"/>
    <property type="molecule type" value="Genomic_DNA"/>
</dbReference>
<accession>A0A538TFV8</accession>
<dbReference type="AlphaFoldDB" id="A0A538TFV8"/>
<feature type="domain" description="GAF" evidence="2">
    <location>
        <begin position="399"/>
        <end position="563"/>
    </location>
</feature>
<reference evidence="3 4" key="1">
    <citation type="journal article" date="2019" name="Nat. Microbiol.">
        <title>Mediterranean grassland soil C-N compound turnover is dependent on rainfall and depth, and is mediated by genomically divergent microorganisms.</title>
        <authorList>
            <person name="Diamond S."/>
            <person name="Andeer P.F."/>
            <person name="Li Z."/>
            <person name="Crits-Christoph A."/>
            <person name="Burstein D."/>
            <person name="Anantharaman K."/>
            <person name="Lane K.R."/>
            <person name="Thomas B.C."/>
            <person name="Pan C."/>
            <person name="Northen T.R."/>
            <person name="Banfield J.F."/>
        </authorList>
    </citation>
    <scope>NUCLEOTIDE SEQUENCE [LARGE SCALE GENOMIC DNA]</scope>
    <source>
        <strain evidence="3">WS_8</strain>
    </source>
</reference>
<evidence type="ECO:0000259" key="2">
    <source>
        <dbReference type="SMART" id="SM00065"/>
    </source>
</evidence>
<comment type="caution">
    <text evidence="3">The sequence shown here is derived from an EMBL/GenBank/DDBJ whole genome shotgun (WGS) entry which is preliminary data.</text>
</comment>
<gene>
    <name evidence="3" type="ORF">E6K78_11580</name>
</gene>
<dbReference type="Proteomes" id="UP000316609">
    <property type="component" value="Unassembled WGS sequence"/>
</dbReference>
<evidence type="ECO:0000313" key="4">
    <source>
        <dbReference type="Proteomes" id="UP000316609"/>
    </source>
</evidence>
<feature type="coiled-coil region" evidence="1">
    <location>
        <begin position="387"/>
        <end position="414"/>
    </location>
</feature>
<evidence type="ECO:0000313" key="3">
    <source>
        <dbReference type="EMBL" id="TMQ62512.1"/>
    </source>
</evidence>
<dbReference type="InterPro" id="IPR003018">
    <property type="entry name" value="GAF"/>
</dbReference>
<dbReference type="Gene3D" id="3.30.450.40">
    <property type="match status" value="1"/>
</dbReference>
<sequence>MRQGMSIHLARKEFGHAPRVPSRLARALLGTKEAHRDQLGFAACGQDVRGQQSRRAVRCDGRRVYCFRGTGRLEALPQERAGSGRRHDGARGLGASRLDGSPILPWLLASATAPTGALMSRFNLRDVSDRLSRSRSTEAVAFEFLRFLEGSRPEWRASLAFYEVSQDAFVDVYERDRGKLVRRNIVVRVDQLPHRLVRKLFHASAFFNDADRKALSTNAGTTPCYTADPREASELQPLTPLSDWQSCVCLPLGYQDDLIGILVLVSPRRTAFPSKVLGEIVPLRSIVTVALAQHLYRAARGRVAQDEDASQHLRREVEMLDAHSTQLGEDNHAKAEALEALAAQIDLLDKSSGGYKGELERVKVALTALEDQSETATEHLSAAYSQLNETQWEVMELERTIDFMKEVFQVLAEEHEQATFPQHMMTWFCDRFGIERCSLMVLDAGSEALQIAAQCGIDPAIAGRVKVRVGQGVAGWVARHRKPLFVRLRQDAGQLPQAPEGAYNSDSFIVAPLLHGGRLYGVLSLSNKRDGEPFNQTDLDRVILAAAALAAALAGYDVAKRAAAWR</sequence>